<dbReference type="AlphaFoldDB" id="A0A679JN91"/>
<dbReference type="EMBL" id="LR743507">
    <property type="protein sequence ID" value="CAA2107652.1"/>
    <property type="molecule type" value="Genomic_DNA"/>
</dbReference>
<accession>A0A679JN91</accession>
<evidence type="ECO:0000256" key="1">
    <source>
        <dbReference type="SAM" id="MobiDB-lite"/>
    </source>
</evidence>
<gene>
    <name evidence="2" type="ORF">VVAX_04340</name>
</gene>
<dbReference type="RefSeq" id="WP_339091881.1">
    <property type="nucleotide sequence ID" value="NZ_LR743507.1"/>
</dbReference>
<organism evidence="2">
    <name type="scientific">Variovorax paradoxus</name>
    <dbReference type="NCBI Taxonomy" id="34073"/>
    <lineage>
        <taxon>Bacteria</taxon>
        <taxon>Pseudomonadati</taxon>
        <taxon>Pseudomonadota</taxon>
        <taxon>Betaproteobacteria</taxon>
        <taxon>Burkholderiales</taxon>
        <taxon>Comamonadaceae</taxon>
        <taxon>Variovorax</taxon>
    </lineage>
</organism>
<name>A0A679JN91_VARPD</name>
<feature type="compositionally biased region" description="Acidic residues" evidence="1">
    <location>
        <begin position="57"/>
        <end position="66"/>
    </location>
</feature>
<reference evidence="2" key="1">
    <citation type="submission" date="2019-12" db="EMBL/GenBank/DDBJ databases">
        <authorList>
            <person name="Cremers G."/>
        </authorList>
    </citation>
    <scope>NUCLEOTIDE SEQUENCE</scope>
    <source>
        <strain evidence="2">Vvax</strain>
    </source>
</reference>
<protein>
    <submittedName>
        <fullName evidence="2">Uncharacterized protein</fullName>
    </submittedName>
</protein>
<sequence length="103" mass="11281">MDRVDFTFKNGHTRIMAKRQAELLGKAGFGTYQTRDMSAQPMVTRPMVAQAATPPEVEAETTDGDGLDAMDREQLHALAKDRGVKVHHMAGADKVRAALRESA</sequence>
<proteinExistence type="predicted"/>
<evidence type="ECO:0000313" key="2">
    <source>
        <dbReference type="EMBL" id="CAA2107652.1"/>
    </source>
</evidence>
<feature type="region of interest" description="Disordered" evidence="1">
    <location>
        <begin position="47"/>
        <end position="66"/>
    </location>
</feature>